<evidence type="ECO:0000313" key="2">
    <source>
        <dbReference type="EMBL" id="PWG61450.1"/>
    </source>
</evidence>
<dbReference type="InterPro" id="IPR051218">
    <property type="entry name" value="Sec_MonoDiacylglyc_Lipase"/>
</dbReference>
<dbReference type="InterPro" id="IPR002921">
    <property type="entry name" value="Fungal_lipase-type"/>
</dbReference>
<organism evidence="2 3">
    <name type="scientific">Sediminicurvatus halobius</name>
    <dbReference type="NCBI Taxonomy" id="2182432"/>
    <lineage>
        <taxon>Bacteria</taxon>
        <taxon>Pseudomonadati</taxon>
        <taxon>Pseudomonadota</taxon>
        <taxon>Gammaproteobacteria</taxon>
        <taxon>Chromatiales</taxon>
        <taxon>Ectothiorhodospiraceae</taxon>
        <taxon>Sediminicurvatus</taxon>
    </lineage>
</organism>
<dbReference type="AlphaFoldDB" id="A0A2U2MX66"/>
<dbReference type="InterPro" id="IPR029058">
    <property type="entry name" value="AB_hydrolase_fold"/>
</dbReference>
<dbReference type="GO" id="GO:0006629">
    <property type="term" value="P:lipid metabolic process"/>
    <property type="evidence" value="ECO:0007669"/>
    <property type="project" value="InterPro"/>
</dbReference>
<accession>A0A2U2MX66</accession>
<protein>
    <submittedName>
        <fullName evidence="2">Lipase</fullName>
    </submittedName>
</protein>
<comment type="caution">
    <text evidence="2">The sequence shown here is derived from an EMBL/GenBank/DDBJ whole genome shotgun (WGS) entry which is preliminary data.</text>
</comment>
<dbReference type="Proteomes" id="UP000245474">
    <property type="component" value="Unassembled WGS sequence"/>
</dbReference>
<name>A0A2U2MX66_9GAMM</name>
<evidence type="ECO:0000313" key="3">
    <source>
        <dbReference type="Proteomes" id="UP000245474"/>
    </source>
</evidence>
<reference evidence="2 3" key="1">
    <citation type="submission" date="2018-05" db="EMBL/GenBank/DDBJ databases">
        <title>Spiribacter halobius sp. nov., a moderately halophilic bacterium isolated from marine solar saltern.</title>
        <authorList>
            <person name="Zheng W.-S."/>
            <person name="Lu D.-C."/>
            <person name="Du Z.-J."/>
        </authorList>
    </citation>
    <scope>NUCLEOTIDE SEQUENCE [LARGE SCALE GENOMIC DNA]</scope>
    <source>
        <strain evidence="2 3">E85</strain>
    </source>
</reference>
<dbReference type="CDD" id="cd00519">
    <property type="entry name" value="Lipase_3"/>
    <property type="match status" value="1"/>
</dbReference>
<evidence type="ECO:0000259" key="1">
    <source>
        <dbReference type="Pfam" id="PF01764"/>
    </source>
</evidence>
<dbReference type="PANTHER" id="PTHR45856">
    <property type="entry name" value="ALPHA/BETA-HYDROLASES SUPERFAMILY PROTEIN"/>
    <property type="match status" value="1"/>
</dbReference>
<dbReference type="PANTHER" id="PTHR45856:SF24">
    <property type="entry name" value="FUNGAL LIPASE-LIKE DOMAIN-CONTAINING PROTEIN"/>
    <property type="match status" value="1"/>
</dbReference>
<dbReference type="SUPFAM" id="SSF53474">
    <property type="entry name" value="alpha/beta-Hydrolases"/>
    <property type="match status" value="1"/>
</dbReference>
<dbReference type="RefSeq" id="WP_109679892.1">
    <property type="nucleotide sequence ID" value="NZ_CP086615.1"/>
</dbReference>
<sequence length="355" mass="39019">MSDYFVCDIDLDRPPTRRAAYSDRTAWLLAELSRLVYEPLPGSELPSDLLPRLRAAIADDADDTELTRLLHDALAARRPASSPLDPALARAHLELLDIFTEGGTEGMILRFPPVEDFDGMLVVVFRGTQPSIADVATDLKANMVAAPGGGRVHAGFLEAFERVREPIRHALAQYPGLPVYFSGHSLGGALALVATRYLQADSTGATYTYGCPRVADDEFFRHLKTPVYRVVHGADGVTRIPFGYGLTVLLAGIRVIPINFTFNLSEWVRRHLGGYTHHGHLIYLRPGPALAPDGNGEPRKGLVGHSPNIIWRAKEVIQRLLATGFRALASDHSMNQYALKLRVYAEHRNPRSGSS</sequence>
<dbReference type="OrthoDB" id="5792694at2"/>
<proteinExistence type="predicted"/>
<dbReference type="Pfam" id="PF01764">
    <property type="entry name" value="Lipase_3"/>
    <property type="match status" value="1"/>
</dbReference>
<feature type="domain" description="Fungal lipase-type" evidence="1">
    <location>
        <begin position="122"/>
        <end position="242"/>
    </location>
</feature>
<dbReference type="EMBL" id="QFFI01000034">
    <property type="protein sequence ID" value="PWG61450.1"/>
    <property type="molecule type" value="Genomic_DNA"/>
</dbReference>
<keyword evidence="3" id="KW-1185">Reference proteome</keyword>
<dbReference type="Gene3D" id="3.40.50.1820">
    <property type="entry name" value="alpha/beta hydrolase"/>
    <property type="match status" value="1"/>
</dbReference>
<gene>
    <name evidence="2" type="ORF">DEM34_16255</name>
</gene>